<protein>
    <submittedName>
        <fullName evidence="1">Uncharacterized protein</fullName>
    </submittedName>
</protein>
<dbReference type="AlphaFoldDB" id="A0A2P5E209"/>
<comment type="caution">
    <text evidence="1">The sequence shown here is derived from an EMBL/GenBank/DDBJ whole genome shotgun (WGS) entry which is preliminary data.</text>
</comment>
<accession>A0A2P5E209</accession>
<proteinExistence type="predicted"/>
<evidence type="ECO:0000313" key="1">
    <source>
        <dbReference type="EMBL" id="PON79582.1"/>
    </source>
</evidence>
<dbReference type="EMBL" id="JXTC01000234">
    <property type="protein sequence ID" value="PON79582.1"/>
    <property type="molecule type" value="Genomic_DNA"/>
</dbReference>
<sequence>TFQKRLIAFHKISYPHNATTIYNTIMEVFDLYGIKEKVLSITFDNAFAKNAAIKLFNMTLRPSHGNTLFH</sequence>
<organism evidence="1 2">
    <name type="scientific">Trema orientale</name>
    <name type="common">Charcoal tree</name>
    <name type="synonym">Celtis orientalis</name>
    <dbReference type="NCBI Taxonomy" id="63057"/>
    <lineage>
        <taxon>Eukaryota</taxon>
        <taxon>Viridiplantae</taxon>
        <taxon>Streptophyta</taxon>
        <taxon>Embryophyta</taxon>
        <taxon>Tracheophyta</taxon>
        <taxon>Spermatophyta</taxon>
        <taxon>Magnoliopsida</taxon>
        <taxon>eudicotyledons</taxon>
        <taxon>Gunneridae</taxon>
        <taxon>Pentapetalae</taxon>
        <taxon>rosids</taxon>
        <taxon>fabids</taxon>
        <taxon>Rosales</taxon>
        <taxon>Cannabaceae</taxon>
        <taxon>Trema</taxon>
    </lineage>
</organism>
<evidence type="ECO:0000313" key="2">
    <source>
        <dbReference type="Proteomes" id="UP000237000"/>
    </source>
</evidence>
<reference evidence="2" key="1">
    <citation type="submission" date="2016-06" db="EMBL/GenBank/DDBJ databases">
        <title>Parallel loss of symbiosis genes in relatives of nitrogen-fixing non-legume Parasponia.</title>
        <authorList>
            <person name="Van Velzen R."/>
            <person name="Holmer R."/>
            <person name="Bu F."/>
            <person name="Rutten L."/>
            <person name="Van Zeijl A."/>
            <person name="Liu W."/>
            <person name="Santuari L."/>
            <person name="Cao Q."/>
            <person name="Sharma T."/>
            <person name="Shen D."/>
            <person name="Roswanjaya Y."/>
            <person name="Wardhani T."/>
            <person name="Kalhor M.S."/>
            <person name="Jansen J."/>
            <person name="Van den Hoogen J."/>
            <person name="Gungor B."/>
            <person name="Hartog M."/>
            <person name="Hontelez J."/>
            <person name="Verver J."/>
            <person name="Yang W.-C."/>
            <person name="Schijlen E."/>
            <person name="Repin R."/>
            <person name="Schilthuizen M."/>
            <person name="Schranz E."/>
            <person name="Heidstra R."/>
            <person name="Miyata K."/>
            <person name="Fedorova E."/>
            <person name="Kohlen W."/>
            <person name="Bisseling T."/>
            <person name="Smit S."/>
            <person name="Geurts R."/>
        </authorList>
    </citation>
    <scope>NUCLEOTIDE SEQUENCE [LARGE SCALE GENOMIC DNA]</scope>
    <source>
        <strain evidence="2">cv. RG33-2</strain>
    </source>
</reference>
<dbReference type="OrthoDB" id="1607513at2759"/>
<name>A0A2P5E209_TREOI</name>
<dbReference type="Proteomes" id="UP000237000">
    <property type="component" value="Unassembled WGS sequence"/>
</dbReference>
<dbReference type="InParanoid" id="A0A2P5E209"/>
<feature type="non-terminal residue" evidence="1">
    <location>
        <position position="1"/>
    </location>
</feature>
<keyword evidence="2" id="KW-1185">Reference proteome</keyword>
<gene>
    <name evidence="1" type="ORF">TorRG33x02_235370</name>
</gene>